<feature type="region of interest" description="Disordered" evidence="1">
    <location>
        <begin position="20"/>
        <end position="40"/>
    </location>
</feature>
<proteinExistence type="predicted"/>
<dbReference type="OrthoDB" id="2379098at2759"/>
<feature type="non-terminal residue" evidence="2">
    <location>
        <position position="1"/>
    </location>
</feature>
<accession>A0A9N9IKD2</accession>
<feature type="compositionally biased region" description="Polar residues" evidence="1">
    <location>
        <begin position="28"/>
        <end position="40"/>
    </location>
</feature>
<sequence length="90" mass="10495">MPQVKKQKKLYKQQLRVTDGRFGPKKPINNNNFQVPINTNDNEEVSNDVELDVAGYIEEGWGDDDDSRWEDEINLEEDKEIQSKLMTVLL</sequence>
<organism evidence="2 3">
    <name type="scientific">Funneliformis caledonium</name>
    <dbReference type="NCBI Taxonomy" id="1117310"/>
    <lineage>
        <taxon>Eukaryota</taxon>
        <taxon>Fungi</taxon>
        <taxon>Fungi incertae sedis</taxon>
        <taxon>Mucoromycota</taxon>
        <taxon>Glomeromycotina</taxon>
        <taxon>Glomeromycetes</taxon>
        <taxon>Glomerales</taxon>
        <taxon>Glomeraceae</taxon>
        <taxon>Funneliformis</taxon>
    </lineage>
</organism>
<comment type="caution">
    <text evidence="2">The sequence shown here is derived from an EMBL/GenBank/DDBJ whole genome shotgun (WGS) entry which is preliminary data.</text>
</comment>
<keyword evidence="3" id="KW-1185">Reference proteome</keyword>
<feature type="non-terminal residue" evidence="2">
    <location>
        <position position="90"/>
    </location>
</feature>
<evidence type="ECO:0000313" key="3">
    <source>
        <dbReference type="Proteomes" id="UP000789570"/>
    </source>
</evidence>
<dbReference type="AlphaFoldDB" id="A0A9N9IKD2"/>
<evidence type="ECO:0000256" key="1">
    <source>
        <dbReference type="SAM" id="MobiDB-lite"/>
    </source>
</evidence>
<dbReference type="Proteomes" id="UP000789570">
    <property type="component" value="Unassembled WGS sequence"/>
</dbReference>
<name>A0A9N9IKD2_9GLOM</name>
<evidence type="ECO:0000313" key="2">
    <source>
        <dbReference type="EMBL" id="CAG8740960.1"/>
    </source>
</evidence>
<gene>
    <name evidence="2" type="ORF">FCALED_LOCUS15616</name>
</gene>
<dbReference type="EMBL" id="CAJVPQ010014899">
    <property type="protein sequence ID" value="CAG8740960.1"/>
    <property type="molecule type" value="Genomic_DNA"/>
</dbReference>
<reference evidence="2" key="1">
    <citation type="submission" date="2021-06" db="EMBL/GenBank/DDBJ databases">
        <authorList>
            <person name="Kallberg Y."/>
            <person name="Tangrot J."/>
            <person name="Rosling A."/>
        </authorList>
    </citation>
    <scope>NUCLEOTIDE SEQUENCE</scope>
    <source>
        <strain evidence="2">UK204</strain>
    </source>
</reference>
<protein>
    <submittedName>
        <fullName evidence="2">8972_t:CDS:1</fullName>
    </submittedName>
</protein>